<feature type="transmembrane region" description="Helical" evidence="5">
    <location>
        <begin position="20"/>
        <end position="44"/>
    </location>
</feature>
<feature type="transmembrane region" description="Helical" evidence="5">
    <location>
        <begin position="370"/>
        <end position="391"/>
    </location>
</feature>
<protein>
    <recommendedName>
        <fullName evidence="6">Major facilitator superfamily (MFS) profile domain-containing protein</fullName>
    </recommendedName>
</protein>
<dbReference type="SUPFAM" id="SSF103473">
    <property type="entry name" value="MFS general substrate transporter"/>
    <property type="match status" value="1"/>
</dbReference>
<evidence type="ECO:0000256" key="3">
    <source>
        <dbReference type="ARBA" id="ARBA00022989"/>
    </source>
</evidence>
<evidence type="ECO:0000256" key="4">
    <source>
        <dbReference type="ARBA" id="ARBA00023136"/>
    </source>
</evidence>
<keyword evidence="8" id="KW-1185">Reference proteome</keyword>
<accession>A0AAN9BNN2</accession>
<feature type="transmembrane region" description="Helical" evidence="5">
    <location>
        <begin position="461"/>
        <end position="480"/>
    </location>
</feature>
<sequence>MKFDDILEEIGEFGWYQRRVYLLAAAPSILIAFETLGVIFIFFIPDHRCAIPGYSGDSFFPQNDSHSLLINQTIPFTNGKLDRCHVLSNGGPDVLLNVSTNVNASYAFNASYSQSKCESWVYDHSVFESTIATDFDVVCDRSVLRASSNMISEVGTLFGTFFIGLIADRFGRKIPFYLGGLALVGGGFGIAFTQNLITLNICRFVLGLARMALFINGIVIGMEMVGPSKRAWAGILIEFAWCLGEFLLLPFVYFIRNWRYLEIAVSVPSIVLLAYWWVIPESPRWLASRGREEEAMKILERIAKSNKTVMPNVDDSKDLLDTKDHLSFRHALKSKELIVRVVIVLSNMFVIVVVYYGLTLNITNLSGDLFSNFAIGAATETLAYVVTLVLLDRLGRKLLFTGSMLLAGAACTLSILPVVLGAPDWIVVALGMTGRFAVCIAFATIYVYGAELFPTVVRSSAMAVGVTFSRFGSILSPYLADVGLLVGGRFRDALPLVVMGSPALVVGLFSLWLPETLHTRLPETIEDLEHSKINRGFLCCKKQEEDGVEMTVTPEENANEIKS</sequence>
<comment type="subcellular location">
    <subcellularLocation>
        <location evidence="1">Membrane</location>
        <topology evidence="1">Multi-pass membrane protein</topology>
    </subcellularLocation>
</comment>
<feature type="transmembrane region" description="Helical" evidence="5">
    <location>
        <begin position="174"/>
        <end position="192"/>
    </location>
</feature>
<dbReference type="AlphaFoldDB" id="A0AAN9BNN2"/>
<feature type="transmembrane region" description="Helical" evidence="5">
    <location>
        <begin position="260"/>
        <end position="279"/>
    </location>
</feature>
<evidence type="ECO:0000256" key="5">
    <source>
        <dbReference type="SAM" id="Phobius"/>
    </source>
</evidence>
<dbReference type="Pfam" id="PF00083">
    <property type="entry name" value="Sugar_tr"/>
    <property type="match status" value="1"/>
</dbReference>
<feature type="transmembrane region" description="Helical" evidence="5">
    <location>
        <begin position="337"/>
        <end position="358"/>
    </location>
</feature>
<feature type="transmembrane region" description="Helical" evidence="5">
    <location>
        <begin position="398"/>
        <end position="419"/>
    </location>
</feature>
<proteinExistence type="predicted"/>
<gene>
    <name evidence="7" type="ORF">V1264_016243</name>
</gene>
<evidence type="ECO:0000259" key="6">
    <source>
        <dbReference type="PROSITE" id="PS50850"/>
    </source>
</evidence>
<dbReference type="InterPro" id="IPR036259">
    <property type="entry name" value="MFS_trans_sf"/>
</dbReference>
<feature type="transmembrane region" description="Helical" evidence="5">
    <location>
        <begin position="150"/>
        <end position="167"/>
    </location>
</feature>
<dbReference type="PROSITE" id="PS50850">
    <property type="entry name" value="MFS"/>
    <property type="match status" value="1"/>
</dbReference>
<feature type="transmembrane region" description="Helical" evidence="5">
    <location>
        <begin position="198"/>
        <end position="219"/>
    </location>
</feature>
<dbReference type="Proteomes" id="UP001374579">
    <property type="component" value="Unassembled WGS sequence"/>
</dbReference>
<feature type="domain" description="Major facilitator superfamily (MFS) profile" evidence="6">
    <location>
        <begin position="95"/>
        <end position="518"/>
    </location>
</feature>
<dbReference type="PROSITE" id="PS00216">
    <property type="entry name" value="SUGAR_TRANSPORT_1"/>
    <property type="match status" value="2"/>
</dbReference>
<dbReference type="EMBL" id="JBAMIC010000004">
    <property type="protein sequence ID" value="KAK7108508.1"/>
    <property type="molecule type" value="Genomic_DNA"/>
</dbReference>
<comment type="caution">
    <text evidence="7">The sequence shown here is derived from an EMBL/GenBank/DDBJ whole genome shotgun (WGS) entry which is preliminary data.</text>
</comment>
<evidence type="ECO:0000256" key="1">
    <source>
        <dbReference type="ARBA" id="ARBA00004141"/>
    </source>
</evidence>
<dbReference type="InterPro" id="IPR005829">
    <property type="entry name" value="Sugar_transporter_CS"/>
</dbReference>
<evidence type="ECO:0000313" key="8">
    <source>
        <dbReference type="Proteomes" id="UP001374579"/>
    </source>
</evidence>
<keyword evidence="4 5" id="KW-0472">Membrane</keyword>
<feature type="transmembrane region" description="Helical" evidence="5">
    <location>
        <begin position="231"/>
        <end position="254"/>
    </location>
</feature>
<evidence type="ECO:0000256" key="2">
    <source>
        <dbReference type="ARBA" id="ARBA00022692"/>
    </source>
</evidence>
<dbReference type="GO" id="GO:0016020">
    <property type="term" value="C:membrane"/>
    <property type="evidence" value="ECO:0007669"/>
    <property type="project" value="UniProtKB-SubCell"/>
</dbReference>
<feature type="transmembrane region" description="Helical" evidence="5">
    <location>
        <begin position="492"/>
        <end position="513"/>
    </location>
</feature>
<organism evidence="7 8">
    <name type="scientific">Littorina saxatilis</name>
    <dbReference type="NCBI Taxonomy" id="31220"/>
    <lineage>
        <taxon>Eukaryota</taxon>
        <taxon>Metazoa</taxon>
        <taxon>Spiralia</taxon>
        <taxon>Lophotrochozoa</taxon>
        <taxon>Mollusca</taxon>
        <taxon>Gastropoda</taxon>
        <taxon>Caenogastropoda</taxon>
        <taxon>Littorinimorpha</taxon>
        <taxon>Littorinoidea</taxon>
        <taxon>Littorinidae</taxon>
        <taxon>Littorina</taxon>
    </lineage>
</organism>
<keyword evidence="2 5" id="KW-0812">Transmembrane</keyword>
<dbReference type="PANTHER" id="PTHR24064">
    <property type="entry name" value="SOLUTE CARRIER FAMILY 22 MEMBER"/>
    <property type="match status" value="1"/>
</dbReference>
<name>A0AAN9BNN2_9CAEN</name>
<dbReference type="GO" id="GO:0022857">
    <property type="term" value="F:transmembrane transporter activity"/>
    <property type="evidence" value="ECO:0007669"/>
    <property type="project" value="InterPro"/>
</dbReference>
<reference evidence="7 8" key="1">
    <citation type="submission" date="2024-02" db="EMBL/GenBank/DDBJ databases">
        <title>Chromosome-scale genome assembly of the rough periwinkle Littorina saxatilis.</title>
        <authorList>
            <person name="De Jode A."/>
            <person name="Faria R."/>
            <person name="Formenti G."/>
            <person name="Sims Y."/>
            <person name="Smith T.P."/>
            <person name="Tracey A."/>
            <person name="Wood J.M.D."/>
            <person name="Zagrodzka Z.B."/>
            <person name="Johannesson K."/>
            <person name="Butlin R.K."/>
            <person name="Leder E.H."/>
        </authorList>
    </citation>
    <scope>NUCLEOTIDE SEQUENCE [LARGE SCALE GENOMIC DNA]</scope>
    <source>
        <strain evidence="7">Snail1</strain>
        <tissue evidence="7">Muscle</tissue>
    </source>
</reference>
<feature type="transmembrane region" description="Helical" evidence="5">
    <location>
        <begin position="425"/>
        <end position="449"/>
    </location>
</feature>
<dbReference type="InterPro" id="IPR020846">
    <property type="entry name" value="MFS_dom"/>
</dbReference>
<dbReference type="CDD" id="cd17317">
    <property type="entry name" value="MFS_SLC22"/>
    <property type="match status" value="1"/>
</dbReference>
<evidence type="ECO:0000313" key="7">
    <source>
        <dbReference type="EMBL" id="KAK7108508.1"/>
    </source>
</evidence>
<dbReference type="Gene3D" id="1.20.1250.20">
    <property type="entry name" value="MFS general substrate transporter like domains"/>
    <property type="match status" value="1"/>
</dbReference>
<dbReference type="InterPro" id="IPR005828">
    <property type="entry name" value="MFS_sugar_transport-like"/>
</dbReference>
<keyword evidence="3 5" id="KW-1133">Transmembrane helix</keyword>